<dbReference type="GO" id="GO:0008168">
    <property type="term" value="F:methyltransferase activity"/>
    <property type="evidence" value="ECO:0007669"/>
    <property type="project" value="UniProtKB-KW"/>
</dbReference>
<reference evidence="4 5" key="1">
    <citation type="submission" date="2020-08" db="EMBL/GenBank/DDBJ databases">
        <title>Novel species isolated from subtropical streams in China.</title>
        <authorList>
            <person name="Lu H."/>
        </authorList>
    </citation>
    <scope>NUCLEOTIDE SEQUENCE [LARGE SCALE GENOMIC DNA]</scope>
    <source>
        <strain evidence="4 5">KACC 16656</strain>
    </source>
</reference>
<dbReference type="Pfam" id="PF05175">
    <property type="entry name" value="MTS"/>
    <property type="match status" value="1"/>
</dbReference>
<dbReference type="InterPro" id="IPR050320">
    <property type="entry name" value="N5-glutamine_MTase"/>
</dbReference>
<dbReference type="PROSITE" id="PS00092">
    <property type="entry name" value="N6_MTASE"/>
    <property type="match status" value="1"/>
</dbReference>
<evidence type="ECO:0000259" key="3">
    <source>
        <dbReference type="Pfam" id="PF05175"/>
    </source>
</evidence>
<gene>
    <name evidence="4" type="ORF">H8K52_19870</name>
</gene>
<dbReference type="SUPFAM" id="SSF53335">
    <property type="entry name" value="S-adenosyl-L-methionine-dependent methyltransferases"/>
    <property type="match status" value="1"/>
</dbReference>
<protein>
    <submittedName>
        <fullName evidence="4">Class I SAM-dependent methyltransferase</fullName>
    </submittedName>
</protein>
<comment type="caution">
    <text evidence="4">The sequence shown here is derived from an EMBL/GenBank/DDBJ whole genome shotgun (WGS) entry which is preliminary data.</text>
</comment>
<dbReference type="Proteomes" id="UP000648257">
    <property type="component" value="Unassembled WGS sequence"/>
</dbReference>
<dbReference type="RefSeq" id="WP_186924661.1">
    <property type="nucleotide sequence ID" value="NZ_JACOFW010000041.1"/>
</dbReference>
<keyword evidence="5" id="KW-1185">Reference proteome</keyword>
<evidence type="ECO:0000256" key="1">
    <source>
        <dbReference type="ARBA" id="ARBA00022603"/>
    </source>
</evidence>
<keyword evidence="1 4" id="KW-0808">Transferase</keyword>
<evidence type="ECO:0000313" key="4">
    <source>
        <dbReference type="EMBL" id="MBC3809604.1"/>
    </source>
</evidence>
<dbReference type="PANTHER" id="PTHR18895:SF74">
    <property type="entry name" value="MTRF1L RELEASE FACTOR GLUTAMINE METHYLTRANSFERASE"/>
    <property type="match status" value="1"/>
</dbReference>
<dbReference type="InterPro" id="IPR007848">
    <property type="entry name" value="Small_mtfrase_dom"/>
</dbReference>
<keyword evidence="2" id="KW-0949">S-adenosyl-L-methionine</keyword>
<keyword evidence="1 4" id="KW-0489">Methyltransferase</keyword>
<organism evidence="4 5">
    <name type="scientific">Undibacterium seohonense</name>
    <dbReference type="NCBI Taxonomy" id="1344950"/>
    <lineage>
        <taxon>Bacteria</taxon>
        <taxon>Pseudomonadati</taxon>
        <taxon>Pseudomonadota</taxon>
        <taxon>Betaproteobacteria</taxon>
        <taxon>Burkholderiales</taxon>
        <taxon>Oxalobacteraceae</taxon>
        <taxon>Undibacterium</taxon>
    </lineage>
</organism>
<dbReference type="GO" id="GO:0032259">
    <property type="term" value="P:methylation"/>
    <property type="evidence" value="ECO:0007669"/>
    <property type="project" value="UniProtKB-KW"/>
</dbReference>
<feature type="domain" description="Methyltransferase small" evidence="3">
    <location>
        <begin position="201"/>
        <end position="318"/>
    </location>
</feature>
<dbReference type="PANTHER" id="PTHR18895">
    <property type="entry name" value="HEMK METHYLTRANSFERASE"/>
    <property type="match status" value="1"/>
</dbReference>
<sequence length="380" mass="41921">MNSPSPVISWTENQETHSLIWHSENGSAAPKRVQIADDTMNAESAYRLACEGTALLWRGDFQNAKNLLQAIARRIDKKPSKTKKVAVATAGNGQAFHLHRQAQAQRARVLAMLIIPVNPDFSIPLRRAPDVVLACQEAYGKVEQAFAISLRELLGIIGAHEWRKNGVEIAALGNKIHPYYGVFSPVRGEYLELLAKAPLPSTELAFDIGTGTGVIAAILARRGIKKIIATDLDPRALTCAADNLQKLGVSEQIDLVKTDLFPEGRAPLIVCNPPWIPARPNAAIEYAIYDPDSRMLRNFLAGVAQHLEVNGEAWLIMSDLAEHLGLRSTQEFWDWIDAGGLSVIGKMDIRPHHAKSRDSEDPLHQARAAEITSLWRLRLK</sequence>
<name>A0ABR6X9L8_9BURK</name>
<accession>A0ABR6X9L8</accession>
<dbReference type="InterPro" id="IPR029063">
    <property type="entry name" value="SAM-dependent_MTases_sf"/>
</dbReference>
<dbReference type="Gene3D" id="3.40.50.150">
    <property type="entry name" value="Vaccinia Virus protein VP39"/>
    <property type="match status" value="1"/>
</dbReference>
<dbReference type="EMBL" id="JACOFW010000041">
    <property type="protein sequence ID" value="MBC3809604.1"/>
    <property type="molecule type" value="Genomic_DNA"/>
</dbReference>
<proteinExistence type="predicted"/>
<dbReference type="InterPro" id="IPR002052">
    <property type="entry name" value="DNA_methylase_N6_adenine_CS"/>
</dbReference>
<evidence type="ECO:0000256" key="2">
    <source>
        <dbReference type="ARBA" id="ARBA00022691"/>
    </source>
</evidence>
<dbReference type="CDD" id="cd02440">
    <property type="entry name" value="AdoMet_MTases"/>
    <property type="match status" value="1"/>
</dbReference>
<evidence type="ECO:0000313" key="5">
    <source>
        <dbReference type="Proteomes" id="UP000648257"/>
    </source>
</evidence>